<protein>
    <submittedName>
        <fullName evidence="1">Uncharacterized protein</fullName>
    </submittedName>
</protein>
<name>A0A0E9QI26_ANGAN</name>
<organism evidence="1">
    <name type="scientific">Anguilla anguilla</name>
    <name type="common">European freshwater eel</name>
    <name type="synonym">Muraena anguilla</name>
    <dbReference type="NCBI Taxonomy" id="7936"/>
    <lineage>
        <taxon>Eukaryota</taxon>
        <taxon>Metazoa</taxon>
        <taxon>Chordata</taxon>
        <taxon>Craniata</taxon>
        <taxon>Vertebrata</taxon>
        <taxon>Euteleostomi</taxon>
        <taxon>Actinopterygii</taxon>
        <taxon>Neopterygii</taxon>
        <taxon>Teleostei</taxon>
        <taxon>Anguilliformes</taxon>
        <taxon>Anguillidae</taxon>
        <taxon>Anguilla</taxon>
    </lineage>
</organism>
<reference evidence="1" key="2">
    <citation type="journal article" date="2015" name="Fish Shellfish Immunol.">
        <title>Early steps in the European eel (Anguilla anguilla)-Vibrio vulnificus interaction in the gills: Role of the RtxA13 toxin.</title>
        <authorList>
            <person name="Callol A."/>
            <person name="Pajuelo D."/>
            <person name="Ebbesson L."/>
            <person name="Teles M."/>
            <person name="MacKenzie S."/>
            <person name="Amaro C."/>
        </authorList>
    </citation>
    <scope>NUCLEOTIDE SEQUENCE</scope>
</reference>
<evidence type="ECO:0000313" key="1">
    <source>
        <dbReference type="EMBL" id="JAH16167.1"/>
    </source>
</evidence>
<accession>A0A0E9QI26</accession>
<reference evidence="1" key="1">
    <citation type="submission" date="2014-11" db="EMBL/GenBank/DDBJ databases">
        <authorList>
            <person name="Amaro Gonzalez C."/>
        </authorList>
    </citation>
    <scope>NUCLEOTIDE SEQUENCE</scope>
</reference>
<dbReference type="EMBL" id="GBXM01092410">
    <property type="protein sequence ID" value="JAH16167.1"/>
    <property type="molecule type" value="Transcribed_RNA"/>
</dbReference>
<dbReference type="AlphaFoldDB" id="A0A0E9QI26"/>
<sequence length="39" mass="4452">MGERSIGSCSSEVLYKELQLQMMQALILVVYGKKRSVYL</sequence>
<proteinExistence type="predicted"/>